<evidence type="ECO:0000313" key="6">
    <source>
        <dbReference type="EMBL" id="MBC5696101.1"/>
    </source>
</evidence>
<organism evidence="6 7">
    <name type="scientific">Agathobaculum hominis</name>
    <dbReference type="NCBI Taxonomy" id="2763014"/>
    <lineage>
        <taxon>Bacteria</taxon>
        <taxon>Bacillati</taxon>
        <taxon>Bacillota</taxon>
        <taxon>Clostridia</taxon>
        <taxon>Eubacteriales</taxon>
        <taxon>Butyricicoccaceae</taxon>
        <taxon>Agathobaculum</taxon>
    </lineage>
</organism>
<keyword evidence="4" id="KW-0472">Membrane</keyword>
<feature type="transmembrane region" description="Helical" evidence="4">
    <location>
        <begin position="66"/>
        <end position="88"/>
    </location>
</feature>
<keyword evidence="1 3" id="KW-0547">Nucleotide-binding</keyword>
<dbReference type="InterPro" id="IPR027417">
    <property type="entry name" value="P-loop_NTPase"/>
</dbReference>
<gene>
    <name evidence="6" type="ORF">H8S02_09105</name>
</gene>
<feature type="domain" description="FtsK" evidence="5">
    <location>
        <begin position="212"/>
        <end position="405"/>
    </location>
</feature>
<keyword evidence="4" id="KW-0812">Transmembrane</keyword>
<accession>A0ABR7GP55</accession>
<dbReference type="Pfam" id="PF01580">
    <property type="entry name" value="FtsK_SpoIIIE"/>
    <property type="match status" value="1"/>
</dbReference>
<keyword evidence="7" id="KW-1185">Reference proteome</keyword>
<dbReference type="RefSeq" id="WP_186970261.1">
    <property type="nucleotide sequence ID" value="NZ_JACOPK010000008.1"/>
</dbReference>
<dbReference type="InterPro" id="IPR002543">
    <property type="entry name" value="FtsK_dom"/>
</dbReference>
<dbReference type="PANTHER" id="PTHR22683:SF1">
    <property type="entry name" value="TYPE VII SECRETION SYSTEM PROTEIN ESSC"/>
    <property type="match status" value="1"/>
</dbReference>
<evidence type="ECO:0000256" key="3">
    <source>
        <dbReference type="PROSITE-ProRule" id="PRU00289"/>
    </source>
</evidence>
<evidence type="ECO:0000313" key="7">
    <source>
        <dbReference type="Proteomes" id="UP000641741"/>
    </source>
</evidence>
<dbReference type="Gene3D" id="3.40.50.300">
    <property type="entry name" value="P-loop containing nucleotide triphosphate hydrolases"/>
    <property type="match status" value="1"/>
</dbReference>
<protein>
    <submittedName>
        <fullName evidence="6">DUF853 family protein</fullName>
    </submittedName>
</protein>
<dbReference type="EMBL" id="JACOPK010000008">
    <property type="protein sequence ID" value="MBC5696101.1"/>
    <property type="molecule type" value="Genomic_DNA"/>
</dbReference>
<dbReference type="SUPFAM" id="SSF52540">
    <property type="entry name" value="P-loop containing nucleoside triphosphate hydrolases"/>
    <property type="match status" value="1"/>
</dbReference>
<comment type="caution">
    <text evidence="6">The sequence shown here is derived from an EMBL/GenBank/DDBJ whole genome shotgun (WGS) entry which is preliminary data.</text>
</comment>
<keyword evidence="4" id="KW-1133">Transmembrane helix</keyword>
<dbReference type="Proteomes" id="UP000641741">
    <property type="component" value="Unassembled WGS sequence"/>
</dbReference>
<name>A0ABR7GP55_9FIRM</name>
<evidence type="ECO:0000256" key="2">
    <source>
        <dbReference type="ARBA" id="ARBA00022840"/>
    </source>
</evidence>
<evidence type="ECO:0000256" key="4">
    <source>
        <dbReference type="SAM" id="Phobius"/>
    </source>
</evidence>
<feature type="transmembrane region" description="Helical" evidence="4">
    <location>
        <begin position="36"/>
        <end position="54"/>
    </location>
</feature>
<dbReference type="PROSITE" id="PS50901">
    <property type="entry name" value="FTSK"/>
    <property type="match status" value="1"/>
</dbReference>
<feature type="binding site" evidence="3">
    <location>
        <begin position="229"/>
        <end position="236"/>
    </location>
    <ligand>
        <name>ATP</name>
        <dbReference type="ChEBI" id="CHEBI:30616"/>
    </ligand>
</feature>
<keyword evidence="2 3" id="KW-0067">ATP-binding</keyword>
<proteinExistence type="predicted"/>
<evidence type="ECO:0000256" key="1">
    <source>
        <dbReference type="ARBA" id="ARBA00022741"/>
    </source>
</evidence>
<evidence type="ECO:0000259" key="5">
    <source>
        <dbReference type="PROSITE" id="PS50901"/>
    </source>
</evidence>
<dbReference type="PANTHER" id="PTHR22683">
    <property type="entry name" value="SPORULATION PROTEIN RELATED"/>
    <property type="match status" value="1"/>
</dbReference>
<reference evidence="6 7" key="1">
    <citation type="submission" date="2020-08" db="EMBL/GenBank/DDBJ databases">
        <title>Genome public.</title>
        <authorList>
            <person name="Liu C."/>
            <person name="Sun Q."/>
        </authorList>
    </citation>
    <scope>NUCLEOTIDE SEQUENCE [LARGE SCALE GENOMIC DNA]</scope>
    <source>
        <strain evidence="6 7">M2</strain>
    </source>
</reference>
<sequence>MLTCKKNELYSETAHHGAMLRFGNGVNKIICTPAEWVGIIAYLLSIAVVGHVVLRRMNNTGAFATPLVTTMTALYIAAAILGLVAFIISRGTPHHARKIENNLARIGFTNAAGEVPILLQSYWHRTESGRTVQVLEFLACGLAKSVWENKQVEIAAALNVQVARIEECDGKRRIRLYVVPADNGLPDRLDWHDDLMNHEYPVCKVILGESLLEPVVVDFNVIPHMLVGGGTGSGKTVLLRCILMQLLRKSGVEVVIADLKGGADFSSVWRNHPHCKMIFDRAELAEYLDKLVEELNRRKEIIAQTDGCCNIYDYNNRCALYLDRIFFAVDEVAEILDKTGLDKAEKEQVARIERSLSTIARLGRAFGIHLLLATQRPDANILSGQIKNNIAYRVCGRADNVLSMIILDNTDAANQIPSDARGRFINGDGTVFQGYWFNESILED</sequence>
<dbReference type="InterPro" id="IPR050206">
    <property type="entry name" value="FtsK/SpoIIIE/SftA"/>
</dbReference>